<evidence type="ECO:0000256" key="8">
    <source>
        <dbReference type="ARBA" id="ARBA00022837"/>
    </source>
</evidence>
<name>A0A8K0GGQ2_IGNLU</name>
<keyword evidence="14" id="KW-0378">Hydrolase</keyword>
<dbReference type="FunFam" id="3.30.160.60:FF:000562">
    <property type="entry name" value="Zinc finger protein 786"/>
    <property type="match status" value="1"/>
</dbReference>
<dbReference type="SMART" id="SM00355">
    <property type="entry name" value="ZnF_C2H2"/>
    <property type="match status" value="8"/>
</dbReference>
<evidence type="ECO:0000256" key="14">
    <source>
        <dbReference type="RuleBase" id="RU004273"/>
    </source>
</evidence>
<evidence type="ECO:0000256" key="1">
    <source>
        <dbReference type="ARBA" id="ARBA00004123"/>
    </source>
</evidence>
<dbReference type="GO" id="GO:0001817">
    <property type="term" value="P:regulation of cytokine production"/>
    <property type="evidence" value="ECO:0007669"/>
    <property type="project" value="TreeGrafter"/>
</dbReference>
<keyword evidence="11" id="KW-0804">Transcription</keyword>
<dbReference type="Gene3D" id="3.60.21.10">
    <property type="match status" value="1"/>
</dbReference>
<dbReference type="CDD" id="cd00144">
    <property type="entry name" value="MPP_PPP_family"/>
    <property type="match status" value="1"/>
</dbReference>
<dbReference type="GO" id="GO:0001227">
    <property type="term" value="F:DNA-binding transcription repressor activity, RNA polymerase II-specific"/>
    <property type="evidence" value="ECO:0007669"/>
    <property type="project" value="TreeGrafter"/>
</dbReference>
<dbReference type="FunFam" id="3.30.160.60:FF:000303">
    <property type="entry name" value="Zinc finger protein 41"/>
    <property type="match status" value="2"/>
</dbReference>
<dbReference type="SMART" id="SM00156">
    <property type="entry name" value="PP2Ac"/>
    <property type="match status" value="1"/>
</dbReference>
<dbReference type="Gene3D" id="1.10.238.10">
    <property type="entry name" value="EF-hand"/>
    <property type="match status" value="1"/>
</dbReference>
<keyword evidence="12" id="KW-0539">Nucleus</keyword>
<keyword evidence="8" id="KW-0106">Calcium</keyword>
<comment type="similarity">
    <text evidence="2">Belongs to the krueppel C2H2-type zinc-finger protein family.</text>
</comment>
<evidence type="ECO:0000256" key="3">
    <source>
        <dbReference type="ARBA" id="ARBA00008294"/>
    </source>
</evidence>
<dbReference type="PROSITE" id="PS00018">
    <property type="entry name" value="EF_HAND_1"/>
    <property type="match status" value="1"/>
</dbReference>
<dbReference type="InterPro" id="IPR002048">
    <property type="entry name" value="EF_hand_dom"/>
</dbReference>
<evidence type="ECO:0000256" key="11">
    <source>
        <dbReference type="ARBA" id="ARBA00023163"/>
    </source>
</evidence>
<dbReference type="AlphaFoldDB" id="A0A8K0GGQ2"/>
<evidence type="ECO:0000256" key="12">
    <source>
        <dbReference type="ARBA" id="ARBA00023242"/>
    </source>
</evidence>
<reference evidence="17" key="1">
    <citation type="submission" date="2019-08" db="EMBL/GenBank/DDBJ databases">
        <title>The genome of the North American firefly Photinus pyralis.</title>
        <authorList>
            <consortium name="Photinus pyralis genome working group"/>
            <person name="Fallon T.R."/>
            <person name="Sander Lower S.E."/>
            <person name="Weng J.-K."/>
        </authorList>
    </citation>
    <scope>NUCLEOTIDE SEQUENCE</scope>
    <source>
        <strain evidence="17">TRF0915ILg1</strain>
        <tissue evidence="17">Whole body</tissue>
    </source>
</reference>
<feature type="domain" description="C2H2-type" evidence="15">
    <location>
        <begin position="151"/>
        <end position="178"/>
    </location>
</feature>
<dbReference type="InterPro" id="IPR018247">
    <property type="entry name" value="EF_Hand_1_Ca_BS"/>
</dbReference>
<dbReference type="PROSITE" id="PS00125">
    <property type="entry name" value="SER_THR_PHOSPHATASE"/>
    <property type="match status" value="1"/>
</dbReference>
<dbReference type="PANTHER" id="PTHR24399">
    <property type="entry name" value="ZINC FINGER AND BTB DOMAIN-CONTAINING"/>
    <property type="match status" value="1"/>
</dbReference>
<keyword evidence="5" id="KW-0677">Repeat</keyword>
<organism evidence="17 18">
    <name type="scientific">Ignelater luminosus</name>
    <name type="common">Cucubano</name>
    <name type="synonym">Pyrophorus luminosus</name>
    <dbReference type="NCBI Taxonomy" id="2038154"/>
    <lineage>
        <taxon>Eukaryota</taxon>
        <taxon>Metazoa</taxon>
        <taxon>Ecdysozoa</taxon>
        <taxon>Arthropoda</taxon>
        <taxon>Hexapoda</taxon>
        <taxon>Insecta</taxon>
        <taxon>Pterygota</taxon>
        <taxon>Neoptera</taxon>
        <taxon>Endopterygota</taxon>
        <taxon>Coleoptera</taxon>
        <taxon>Polyphaga</taxon>
        <taxon>Elateriformia</taxon>
        <taxon>Elateroidea</taxon>
        <taxon>Elateridae</taxon>
        <taxon>Agrypninae</taxon>
        <taxon>Pyrophorini</taxon>
        <taxon>Ignelater</taxon>
    </lineage>
</organism>
<dbReference type="PRINTS" id="PR00114">
    <property type="entry name" value="STPHPHTASE"/>
</dbReference>
<evidence type="ECO:0000256" key="10">
    <source>
        <dbReference type="ARBA" id="ARBA00023125"/>
    </source>
</evidence>
<comment type="similarity">
    <text evidence="3 14">Belongs to the PPP phosphatase family.</text>
</comment>
<dbReference type="GO" id="GO:0004722">
    <property type="term" value="F:protein serine/threonine phosphatase activity"/>
    <property type="evidence" value="ECO:0007669"/>
    <property type="project" value="UniProtKB-EC"/>
</dbReference>
<dbReference type="Pfam" id="PF00149">
    <property type="entry name" value="Metallophos"/>
    <property type="match status" value="1"/>
</dbReference>
<dbReference type="EMBL" id="VTPC01002996">
    <property type="protein sequence ID" value="KAF2899174.1"/>
    <property type="molecule type" value="Genomic_DNA"/>
</dbReference>
<dbReference type="Pfam" id="PF00096">
    <property type="entry name" value="zf-C2H2"/>
    <property type="match status" value="6"/>
</dbReference>
<dbReference type="OrthoDB" id="256429at2759"/>
<protein>
    <recommendedName>
        <fullName evidence="14">Serine/threonine-protein phosphatase</fullName>
        <ecNumber evidence="14">3.1.3.16</ecNumber>
    </recommendedName>
</protein>
<dbReference type="InterPro" id="IPR006186">
    <property type="entry name" value="Ser/Thr-sp_prot-phosphatase"/>
</dbReference>
<keyword evidence="6 13" id="KW-0863">Zinc-finger</keyword>
<dbReference type="InterPro" id="IPR011992">
    <property type="entry name" value="EF-hand-dom_pair"/>
</dbReference>
<comment type="catalytic activity">
    <reaction evidence="14">
        <text>O-phospho-L-threonyl-[protein] + H2O = L-threonyl-[protein] + phosphate</text>
        <dbReference type="Rhea" id="RHEA:47004"/>
        <dbReference type="Rhea" id="RHEA-COMP:11060"/>
        <dbReference type="Rhea" id="RHEA-COMP:11605"/>
        <dbReference type="ChEBI" id="CHEBI:15377"/>
        <dbReference type="ChEBI" id="CHEBI:30013"/>
        <dbReference type="ChEBI" id="CHEBI:43474"/>
        <dbReference type="ChEBI" id="CHEBI:61977"/>
        <dbReference type="EC" id="3.1.3.16"/>
    </reaction>
</comment>
<dbReference type="FunFam" id="3.30.160.60:FF:000624">
    <property type="entry name" value="zinc finger protein 697"/>
    <property type="match status" value="1"/>
</dbReference>
<keyword evidence="7" id="KW-0862">Zinc</keyword>
<evidence type="ECO:0000313" key="17">
    <source>
        <dbReference type="EMBL" id="KAF2899174.1"/>
    </source>
</evidence>
<dbReference type="GO" id="GO:0008270">
    <property type="term" value="F:zinc ion binding"/>
    <property type="evidence" value="ECO:0007669"/>
    <property type="project" value="UniProtKB-KW"/>
</dbReference>
<feature type="domain" description="C2H2-type" evidence="15">
    <location>
        <begin position="123"/>
        <end position="150"/>
    </location>
</feature>
<dbReference type="InterPro" id="IPR004843">
    <property type="entry name" value="Calcineurin-like_PHP"/>
</dbReference>
<feature type="domain" description="C2H2-type" evidence="15">
    <location>
        <begin position="95"/>
        <end position="122"/>
    </location>
</feature>
<evidence type="ECO:0000256" key="2">
    <source>
        <dbReference type="ARBA" id="ARBA00006991"/>
    </source>
</evidence>
<dbReference type="PROSITE" id="PS50157">
    <property type="entry name" value="ZINC_FINGER_C2H2_2"/>
    <property type="match status" value="7"/>
</dbReference>
<dbReference type="Proteomes" id="UP000801492">
    <property type="component" value="Unassembled WGS sequence"/>
</dbReference>
<dbReference type="PROSITE" id="PS00028">
    <property type="entry name" value="ZINC_FINGER_C2H2_1"/>
    <property type="match status" value="6"/>
</dbReference>
<keyword evidence="4" id="KW-0479">Metal-binding</keyword>
<comment type="caution">
    <text evidence="17">The sequence shown here is derived from an EMBL/GenBank/DDBJ whole genome shotgun (WGS) entry which is preliminary data.</text>
</comment>
<accession>A0A8K0GGQ2</accession>
<dbReference type="GO" id="GO:0005654">
    <property type="term" value="C:nucleoplasm"/>
    <property type="evidence" value="ECO:0007669"/>
    <property type="project" value="TreeGrafter"/>
</dbReference>
<dbReference type="GO" id="GO:0005509">
    <property type="term" value="F:calcium ion binding"/>
    <property type="evidence" value="ECO:0007669"/>
    <property type="project" value="InterPro"/>
</dbReference>
<evidence type="ECO:0000256" key="4">
    <source>
        <dbReference type="ARBA" id="ARBA00022723"/>
    </source>
</evidence>
<keyword evidence="9" id="KW-0805">Transcription regulation</keyword>
<evidence type="ECO:0000259" key="16">
    <source>
        <dbReference type="PROSITE" id="PS50222"/>
    </source>
</evidence>
<sequence>MNIKPRYSCPLCDKFYFRKIHLDNHLTIHTTQDDENEEKQPCPECNKNFGKKAMELHKQTHLPAKPYLCMVCGKGYSRSGYLSIHMRTHSNYRPHLCSVCGKSFTIKRYLIIHSRTHTQERPFTCQHCNKGFIQKGNLIEHLRIHSGVKPHICAVCGKRFTHYSGLTQHLLTHSPVKRHICKICGKAFRQGGHYREHMRIHSGDRPFVCNICSRGFASSSSLIVHSRTHSGERPYKCLVSVAELCDVVSHLIYCIDDNSVMLTLEANTNEYWIPSSKVTNGNSWYSQSLKDIEELFNTTIQTQKLSRLYKIWTPQNSSSFIYHCIYELEVSPDQKKKSKNTYGKYRGKVRWVQEAEMVKMLFQETLRSPEVLELYRIAKGSLHTMLTEGGEITAPIEFVCCGKLIEIADRVIVSVAHDGIYEQIIESASFNKDVQIALYREFIFLCFPALFMCQQTFSRLITQLGWSREEAPYVFRAADVSSRSGLSYRDFLYVLAAMEPTTSHGGSPAELRCRYIFRFFDRDRDNFLNYTEFKNLITAVRRSKKQPVDALNVARDAEACYKTMSLTPESGVVAMADFLHAVGDLKLRGTSQIFRSSSSIIQYLQELQDRETKHLKATKTSSKMENKLKPLMRIESTTQNPFNKKTSSKADYELGEHTIRLQKSGTMISIDQISNLGAGSISMSSTRQMTLADPYRRMSQDQFSQTSISNEVLKSLRYLMQVNKGKTTAKNLKGKEPFNWGQLDAVLFARNLITICTQVKEHFRSEPRLLEIQAPAYVMGDLHGNLVSLLYFEKVLWHLGPGLCPCNLLFLGDYVDRGPFSTEVISYLFCYKVQTPGKLMLLRGNHEIRDIQRMFTFYAECITKFGDKLGTDVWNAVNSAFDVMPIAAAIDGKVFCCHGGIPPPWLCPTVSAINAIPCPLTNPDEQSALAWEIMWNDPISKQRQISEEVALELLANDGFAVNKRRGTAHIFSVEALERFLNINGFSHIIRAHEVAQAGFNVLQKGKLLTVFSSSKYCGGVNEAACILADQGKLRIVRLEPS</sequence>
<dbReference type="FunFam" id="3.30.160.60:FF:000012">
    <property type="entry name" value="RB-associated KRAB zinc finger protein-like"/>
    <property type="match status" value="1"/>
</dbReference>
<dbReference type="Gene3D" id="3.30.160.60">
    <property type="entry name" value="Classic Zinc Finger"/>
    <property type="match status" value="7"/>
</dbReference>
<dbReference type="InterPro" id="IPR013087">
    <property type="entry name" value="Znf_C2H2_type"/>
</dbReference>
<dbReference type="InterPro" id="IPR036236">
    <property type="entry name" value="Znf_C2H2_sf"/>
</dbReference>
<evidence type="ECO:0000256" key="9">
    <source>
        <dbReference type="ARBA" id="ARBA00023015"/>
    </source>
</evidence>
<evidence type="ECO:0000256" key="13">
    <source>
        <dbReference type="PROSITE-ProRule" id="PRU00042"/>
    </source>
</evidence>
<dbReference type="SUPFAM" id="SSF57667">
    <property type="entry name" value="beta-beta-alpha zinc fingers"/>
    <property type="match status" value="4"/>
</dbReference>
<keyword evidence="10" id="KW-0238">DNA-binding</keyword>
<evidence type="ECO:0000256" key="5">
    <source>
        <dbReference type="ARBA" id="ARBA00022737"/>
    </source>
</evidence>
<feature type="domain" description="C2H2-type" evidence="15">
    <location>
        <begin position="7"/>
        <end position="34"/>
    </location>
</feature>
<feature type="domain" description="C2H2-type" evidence="15">
    <location>
        <begin position="207"/>
        <end position="234"/>
    </location>
</feature>
<proteinExistence type="inferred from homology"/>
<evidence type="ECO:0000259" key="15">
    <source>
        <dbReference type="PROSITE" id="PS50157"/>
    </source>
</evidence>
<dbReference type="GO" id="GO:0000978">
    <property type="term" value="F:RNA polymerase II cis-regulatory region sequence-specific DNA binding"/>
    <property type="evidence" value="ECO:0007669"/>
    <property type="project" value="TreeGrafter"/>
</dbReference>
<dbReference type="PROSITE" id="PS50222">
    <property type="entry name" value="EF_HAND_2"/>
    <property type="match status" value="1"/>
</dbReference>
<evidence type="ECO:0000256" key="7">
    <source>
        <dbReference type="ARBA" id="ARBA00022833"/>
    </source>
</evidence>
<dbReference type="PANTHER" id="PTHR24399:SF23">
    <property type="entry name" value="C2H2-TYPE DOMAIN-CONTAINING PROTEIN"/>
    <property type="match status" value="1"/>
</dbReference>
<evidence type="ECO:0000256" key="6">
    <source>
        <dbReference type="ARBA" id="ARBA00022771"/>
    </source>
</evidence>
<dbReference type="SUPFAM" id="SSF47473">
    <property type="entry name" value="EF-hand"/>
    <property type="match status" value="1"/>
</dbReference>
<dbReference type="GO" id="GO:0002682">
    <property type="term" value="P:regulation of immune system process"/>
    <property type="evidence" value="ECO:0007669"/>
    <property type="project" value="TreeGrafter"/>
</dbReference>
<feature type="domain" description="EF-hand" evidence="16">
    <location>
        <begin position="508"/>
        <end position="543"/>
    </location>
</feature>
<dbReference type="EC" id="3.1.3.16" evidence="14"/>
<dbReference type="FunFam" id="3.30.160.60:FF:000065">
    <property type="entry name" value="B-cell CLL/lymphoma 6, member B"/>
    <property type="match status" value="1"/>
</dbReference>
<dbReference type="SUPFAM" id="SSF56300">
    <property type="entry name" value="Metallo-dependent phosphatases"/>
    <property type="match status" value="1"/>
</dbReference>
<feature type="domain" description="C2H2-type" evidence="15">
    <location>
        <begin position="179"/>
        <end position="206"/>
    </location>
</feature>
<feature type="domain" description="C2H2-type" evidence="15">
    <location>
        <begin position="67"/>
        <end position="94"/>
    </location>
</feature>
<dbReference type="InterPro" id="IPR029052">
    <property type="entry name" value="Metallo-depent_PP-like"/>
</dbReference>
<keyword evidence="18" id="KW-1185">Reference proteome</keyword>
<evidence type="ECO:0000313" key="18">
    <source>
        <dbReference type="Proteomes" id="UP000801492"/>
    </source>
</evidence>
<comment type="subcellular location">
    <subcellularLocation>
        <location evidence="1">Nucleus</location>
    </subcellularLocation>
</comment>
<gene>
    <name evidence="17" type="ORF">ILUMI_06999</name>
</gene>